<keyword evidence="5" id="KW-0143">Chaperone</keyword>
<feature type="signal peptide" evidence="10">
    <location>
        <begin position="1"/>
        <end position="32"/>
    </location>
</feature>
<evidence type="ECO:0000256" key="3">
    <source>
        <dbReference type="ARBA" id="ARBA00022764"/>
    </source>
</evidence>
<dbReference type="Pfam" id="PF00639">
    <property type="entry name" value="Rotamase"/>
    <property type="match status" value="1"/>
</dbReference>
<dbReference type="PANTHER" id="PTHR47637:SF1">
    <property type="entry name" value="CHAPERONE SURA"/>
    <property type="match status" value="1"/>
</dbReference>
<dbReference type="SUPFAM" id="SSF109998">
    <property type="entry name" value="Triger factor/SurA peptide-binding domain-like"/>
    <property type="match status" value="1"/>
</dbReference>
<dbReference type="InterPro" id="IPR046357">
    <property type="entry name" value="PPIase_dom_sf"/>
</dbReference>
<evidence type="ECO:0000256" key="6">
    <source>
        <dbReference type="ARBA" id="ARBA00023235"/>
    </source>
</evidence>
<dbReference type="InterPro" id="IPR027304">
    <property type="entry name" value="Trigger_fact/SurA_dom_sf"/>
</dbReference>
<feature type="chain" id="PRO_5042126039" description="Parvulin-like PPIase" evidence="10">
    <location>
        <begin position="33"/>
        <end position="455"/>
    </location>
</feature>
<dbReference type="SUPFAM" id="SSF54534">
    <property type="entry name" value="FKBP-like"/>
    <property type="match status" value="2"/>
</dbReference>
<evidence type="ECO:0000313" key="13">
    <source>
        <dbReference type="Proteomes" id="UP000076088"/>
    </source>
</evidence>
<dbReference type="AlphaFoldDB" id="A0AAC8YYU3"/>
<evidence type="ECO:0000256" key="5">
    <source>
        <dbReference type="ARBA" id="ARBA00023186"/>
    </source>
</evidence>
<name>A0AAC8YYU3_SPHMC</name>
<feature type="domain" description="PpiC" evidence="11">
    <location>
        <begin position="206"/>
        <end position="303"/>
    </location>
</feature>
<reference evidence="12 13" key="2">
    <citation type="journal article" date="2016" name="Genome Announc.">
        <title>Complete Genome Sequence of Sphingopyxis macrogoltabida Strain 203N (NBRC 111659), a Polyethylene Glycol Degrader.</title>
        <authorList>
            <person name="Ohtsubo Y."/>
            <person name="Nonoyama S."/>
            <person name="Nagata Y."/>
            <person name="Numata M."/>
            <person name="Tsuchikane K."/>
            <person name="Hosoyama A."/>
            <person name="Yamazoe A."/>
            <person name="Tsuda M."/>
            <person name="Fujita N."/>
            <person name="Kawai F."/>
        </authorList>
    </citation>
    <scope>NUCLEOTIDE SEQUENCE [LARGE SCALE GENOMIC DNA]</scope>
    <source>
        <strain evidence="12 13">203N</strain>
    </source>
</reference>
<keyword evidence="13" id="KW-1185">Reference proteome</keyword>
<evidence type="ECO:0000256" key="1">
    <source>
        <dbReference type="ARBA" id="ARBA00018370"/>
    </source>
</evidence>
<evidence type="ECO:0000256" key="2">
    <source>
        <dbReference type="ARBA" id="ARBA00022729"/>
    </source>
</evidence>
<sequence length="455" mass="49231">MPHFSNRVAMTRFSTMIGLIAATAVGVTPVVAQTVADQEVPTTSLNIPGNVQIFGDAKPNVYRPSATVNGEIITSTDIEQRMALIRIANNNLELPPEELQRLRQQVFSNLIDEKLQIQEAKAAEITIDENLVNEQFARLATRFKQTPDQFSQYLASKGSSAGAVKQQIRGEFAWDRLLSRNIQSTTNVSTEEVESVVKRMNEAKGQDEFHLGEIYLSATPENAAAVAENAGKIIQALQAGGSFAAYARQFSEASTAVVGGDLGWVKAGQLPQSMSEAAAQMQPGQLVGPIEVPGGLSIMLMIDRRQVLTADPRDAVLSLKQLSLEFAPGTTQARATELAGQFAEATRAIAGCGAADDVAQRLGATVVSRDNIEMRSLPGPLQQTLATLQIGQTTQPFGSPTEGISVLVLCGRDMPQTATAPDVQQIENRLLEEKVNKRAQRYLRDLRRDAVIEYS</sequence>
<evidence type="ECO:0000259" key="11">
    <source>
        <dbReference type="PROSITE" id="PS50198"/>
    </source>
</evidence>
<keyword evidence="4 9" id="KW-0697">Rotamase</keyword>
<dbReference type="Gene3D" id="3.10.50.40">
    <property type="match status" value="1"/>
</dbReference>
<proteinExistence type="predicted"/>
<dbReference type="PROSITE" id="PS50198">
    <property type="entry name" value="PPIC_PPIASE_2"/>
    <property type="match status" value="1"/>
</dbReference>
<keyword evidence="2 10" id="KW-0732">Signal</keyword>
<dbReference type="Proteomes" id="UP000076088">
    <property type="component" value="Chromosome"/>
</dbReference>
<organism evidence="12 13">
    <name type="scientific">Sphingopyxis macrogoltabida</name>
    <name type="common">Sphingomonas macrogoltabidus</name>
    <dbReference type="NCBI Taxonomy" id="33050"/>
    <lineage>
        <taxon>Bacteria</taxon>
        <taxon>Pseudomonadati</taxon>
        <taxon>Pseudomonadota</taxon>
        <taxon>Alphaproteobacteria</taxon>
        <taxon>Sphingomonadales</taxon>
        <taxon>Sphingomonadaceae</taxon>
        <taxon>Sphingopyxis</taxon>
    </lineage>
</organism>
<keyword evidence="6 9" id="KW-0413">Isomerase</keyword>
<dbReference type="GO" id="GO:0003755">
    <property type="term" value="F:peptidyl-prolyl cis-trans isomerase activity"/>
    <property type="evidence" value="ECO:0007669"/>
    <property type="project" value="UniProtKB-KW"/>
</dbReference>
<accession>A0AAC8YYU3</accession>
<evidence type="ECO:0000313" key="12">
    <source>
        <dbReference type="EMBL" id="AMU88735.1"/>
    </source>
</evidence>
<evidence type="ECO:0000256" key="4">
    <source>
        <dbReference type="ARBA" id="ARBA00023110"/>
    </source>
</evidence>
<dbReference type="Pfam" id="PF09312">
    <property type="entry name" value="SurA_N"/>
    <property type="match status" value="1"/>
</dbReference>
<dbReference type="InterPro" id="IPR050280">
    <property type="entry name" value="OMP_Chaperone_SurA"/>
</dbReference>
<reference evidence="13" key="1">
    <citation type="submission" date="2015-11" db="EMBL/GenBank/DDBJ databases">
        <title>Complete genome sequence of a polyethylene-glycol degrader Sphingopyxis macrogoltabida 203N (NBRC 111659).</title>
        <authorList>
            <person name="Yoshiyuki O."/>
            <person name="Shouta N."/>
            <person name="Nagata Y."/>
            <person name="Numata M."/>
            <person name="Tsuchikane K."/>
            <person name="Hosoyama A."/>
            <person name="Yamazoe A."/>
            <person name="Tsuda M."/>
            <person name="Fujita N."/>
            <person name="Kawai F."/>
        </authorList>
    </citation>
    <scope>NUCLEOTIDE SEQUENCE [LARGE SCALE GENOMIC DNA]</scope>
    <source>
        <strain evidence="13">203N</strain>
    </source>
</reference>
<evidence type="ECO:0000256" key="10">
    <source>
        <dbReference type="SAM" id="SignalP"/>
    </source>
</evidence>
<keyword evidence="3" id="KW-0574">Periplasm</keyword>
<dbReference type="InterPro" id="IPR000297">
    <property type="entry name" value="PPIase_PpiC"/>
</dbReference>
<protein>
    <recommendedName>
        <fullName evidence="1">Parvulin-like PPIase</fullName>
    </recommendedName>
    <alternativeName>
        <fullName evidence="7">Peptidyl-prolyl cis-trans isomerase plp</fullName>
    </alternativeName>
    <alternativeName>
        <fullName evidence="8">Rotamase plp</fullName>
    </alternativeName>
</protein>
<dbReference type="Gene3D" id="1.10.4030.10">
    <property type="entry name" value="Porin chaperone SurA, peptide-binding domain"/>
    <property type="match status" value="1"/>
</dbReference>
<dbReference type="KEGG" id="smaz:LH19_13195"/>
<evidence type="ECO:0000256" key="8">
    <source>
        <dbReference type="ARBA" id="ARBA00031484"/>
    </source>
</evidence>
<evidence type="ECO:0000256" key="7">
    <source>
        <dbReference type="ARBA" id="ARBA00030642"/>
    </source>
</evidence>
<dbReference type="EMBL" id="CP013344">
    <property type="protein sequence ID" value="AMU88735.1"/>
    <property type="molecule type" value="Genomic_DNA"/>
</dbReference>
<gene>
    <name evidence="12" type="ORF">ATM17_06720</name>
</gene>
<dbReference type="PANTHER" id="PTHR47637">
    <property type="entry name" value="CHAPERONE SURA"/>
    <property type="match status" value="1"/>
</dbReference>
<dbReference type="InterPro" id="IPR015391">
    <property type="entry name" value="SurA_N"/>
</dbReference>
<evidence type="ECO:0000256" key="9">
    <source>
        <dbReference type="PROSITE-ProRule" id="PRU00278"/>
    </source>
</evidence>